<comment type="caution">
    <text evidence="1">The sequence shown here is derived from an EMBL/GenBank/DDBJ whole genome shotgun (WGS) entry which is preliminary data.</text>
</comment>
<dbReference type="EMBL" id="JARTFS010000012">
    <property type="protein sequence ID" value="MED4402551.1"/>
    <property type="molecule type" value="Genomic_DNA"/>
</dbReference>
<sequence length="77" mass="8597">MHEKGEINMERKMESDLPEKLVKPALRALTGAGYIRLDQFTELTESDVLQLHGMGPKALDQIRQALSARGLSFAEKS</sequence>
<name>A0ABU6P319_9BACI</name>
<dbReference type="Proteomes" id="UP001342826">
    <property type="component" value="Unassembled WGS sequence"/>
</dbReference>
<evidence type="ECO:0000313" key="2">
    <source>
        <dbReference type="Proteomes" id="UP001342826"/>
    </source>
</evidence>
<protein>
    <submittedName>
        <fullName evidence="1">DNA-binding protein</fullName>
    </submittedName>
</protein>
<proteinExistence type="predicted"/>
<accession>A0ABU6P319</accession>
<keyword evidence="1" id="KW-0238">DNA-binding</keyword>
<dbReference type="GO" id="GO:0003677">
    <property type="term" value="F:DNA binding"/>
    <property type="evidence" value="ECO:0007669"/>
    <property type="project" value="UniProtKB-KW"/>
</dbReference>
<reference evidence="1 2" key="1">
    <citation type="submission" date="2023-03" db="EMBL/GenBank/DDBJ databases">
        <title>Bacillus Genome Sequencing.</title>
        <authorList>
            <person name="Dunlap C."/>
        </authorList>
    </citation>
    <scope>NUCLEOTIDE SEQUENCE [LARGE SCALE GENOMIC DNA]</scope>
    <source>
        <strain evidence="1 2">NRS-1717</strain>
    </source>
</reference>
<dbReference type="Gene3D" id="1.10.150.20">
    <property type="entry name" value="5' to 3' exonuclease, C-terminal subdomain"/>
    <property type="match status" value="1"/>
</dbReference>
<evidence type="ECO:0000313" key="1">
    <source>
        <dbReference type="EMBL" id="MED4402551.1"/>
    </source>
</evidence>
<dbReference type="RefSeq" id="WP_066227505.1">
    <property type="nucleotide sequence ID" value="NZ_JARTFS010000012.1"/>
</dbReference>
<organism evidence="1 2">
    <name type="scientific">Metabacillus fastidiosus</name>
    <dbReference type="NCBI Taxonomy" id="1458"/>
    <lineage>
        <taxon>Bacteria</taxon>
        <taxon>Bacillati</taxon>
        <taxon>Bacillota</taxon>
        <taxon>Bacilli</taxon>
        <taxon>Bacillales</taxon>
        <taxon>Bacillaceae</taxon>
        <taxon>Metabacillus</taxon>
    </lineage>
</organism>
<keyword evidence="2" id="KW-1185">Reference proteome</keyword>
<dbReference type="GeneID" id="301140510"/>
<gene>
    <name evidence="1" type="ORF">P9271_14635</name>
</gene>
<dbReference type="SUPFAM" id="SSF47789">
    <property type="entry name" value="C-terminal domain of RNA polymerase alpha subunit"/>
    <property type="match status" value="1"/>
</dbReference>